<accession>X1UJI0</accession>
<name>X1UJI0_9ZZZZ</name>
<gene>
    <name evidence="1" type="ORF">S12H4_51887</name>
</gene>
<organism evidence="1">
    <name type="scientific">marine sediment metagenome</name>
    <dbReference type="NCBI Taxonomy" id="412755"/>
    <lineage>
        <taxon>unclassified sequences</taxon>
        <taxon>metagenomes</taxon>
        <taxon>ecological metagenomes</taxon>
    </lineage>
</organism>
<protein>
    <submittedName>
        <fullName evidence="1">Uncharacterized protein</fullName>
    </submittedName>
</protein>
<dbReference type="EMBL" id="BARW01032841">
    <property type="protein sequence ID" value="GAJ03752.1"/>
    <property type="molecule type" value="Genomic_DNA"/>
</dbReference>
<sequence length="67" mass="7986">MKIIYTKSDHGYKFKHIDYCCTEMKGLLEFDLSHDLFGLYFTGFKKTFTLNYCPFCGEKIKVVERSR</sequence>
<proteinExistence type="predicted"/>
<comment type="caution">
    <text evidence="1">The sequence shown here is derived from an EMBL/GenBank/DDBJ whole genome shotgun (WGS) entry which is preliminary data.</text>
</comment>
<reference evidence="1" key="1">
    <citation type="journal article" date="2014" name="Front. Microbiol.">
        <title>High frequency of phylogenetically diverse reductive dehalogenase-homologous genes in deep subseafloor sedimentary metagenomes.</title>
        <authorList>
            <person name="Kawai M."/>
            <person name="Futagami T."/>
            <person name="Toyoda A."/>
            <person name="Takaki Y."/>
            <person name="Nishi S."/>
            <person name="Hori S."/>
            <person name="Arai W."/>
            <person name="Tsubouchi T."/>
            <person name="Morono Y."/>
            <person name="Uchiyama I."/>
            <person name="Ito T."/>
            <person name="Fujiyama A."/>
            <person name="Inagaki F."/>
            <person name="Takami H."/>
        </authorList>
    </citation>
    <scope>NUCLEOTIDE SEQUENCE</scope>
    <source>
        <strain evidence="1">Expedition CK06-06</strain>
    </source>
</reference>
<evidence type="ECO:0000313" key="1">
    <source>
        <dbReference type="EMBL" id="GAJ03752.1"/>
    </source>
</evidence>
<dbReference type="AlphaFoldDB" id="X1UJI0"/>